<dbReference type="SUPFAM" id="SSF55729">
    <property type="entry name" value="Acyl-CoA N-acyltransferases (Nat)"/>
    <property type="match status" value="1"/>
</dbReference>
<dbReference type="RefSeq" id="WP_307470661.1">
    <property type="nucleotide sequence ID" value="NZ_JAUSUB010000001.1"/>
</dbReference>
<dbReference type="InterPro" id="IPR000182">
    <property type="entry name" value="GNAT_dom"/>
</dbReference>
<gene>
    <name evidence="2" type="ORF">J2S17_000010</name>
</gene>
<dbReference type="Pfam" id="PF00583">
    <property type="entry name" value="Acetyltransf_1"/>
    <property type="match status" value="1"/>
</dbReference>
<dbReference type="EMBL" id="JAUSUB010000001">
    <property type="protein sequence ID" value="MDQ0268141.1"/>
    <property type="molecule type" value="Genomic_DNA"/>
</dbReference>
<dbReference type="Proteomes" id="UP001238088">
    <property type="component" value="Unassembled WGS sequence"/>
</dbReference>
<keyword evidence="3" id="KW-1185">Reference proteome</keyword>
<name>A0ABU0AA64_9BACI</name>
<evidence type="ECO:0000313" key="2">
    <source>
        <dbReference type="EMBL" id="MDQ0268141.1"/>
    </source>
</evidence>
<dbReference type="CDD" id="cd04301">
    <property type="entry name" value="NAT_SF"/>
    <property type="match status" value="1"/>
</dbReference>
<evidence type="ECO:0000259" key="1">
    <source>
        <dbReference type="PROSITE" id="PS51186"/>
    </source>
</evidence>
<feature type="domain" description="N-acetyltransferase" evidence="1">
    <location>
        <begin position="7"/>
        <end position="159"/>
    </location>
</feature>
<proteinExistence type="predicted"/>
<reference evidence="2 3" key="1">
    <citation type="submission" date="2023-07" db="EMBL/GenBank/DDBJ databases">
        <title>Genomic Encyclopedia of Type Strains, Phase IV (KMG-IV): sequencing the most valuable type-strain genomes for metagenomic binning, comparative biology and taxonomic classification.</title>
        <authorList>
            <person name="Goeker M."/>
        </authorList>
    </citation>
    <scope>NUCLEOTIDE SEQUENCE [LARGE SCALE GENOMIC DNA]</scope>
    <source>
        <strain evidence="2 3">DSM 23494</strain>
    </source>
</reference>
<sequence length="159" mass="18157">MENTTAVKLEHFKNKFLDELNHFELSEEQLQFSSLPKDSLNNASGRHPIVITNYGRAVGFFLLHLSDRVKNYSSNPKALLLTALAINQKYQGKGFAKQGMLALPYLVKENFSTYNEVILVVDEKNLSAKWLYEKAGFKDTGERRNGRIGQEWLMSLSIE</sequence>
<accession>A0ABU0AA64</accession>
<organism evidence="2 3">
    <name type="scientific">Cytobacillus purgationiresistens</name>
    <dbReference type="NCBI Taxonomy" id="863449"/>
    <lineage>
        <taxon>Bacteria</taxon>
        <taxon>Bacillati</taxon>
        <taxon>Bacillota</taxon>
        <taxon>Bacilli</taxon>
        <taxon>Bacillales</taxon>
        <taxon>Bacillaceae</taxon>
        <taxon>Cytobacillus</taxon>
    </lineage>
</organism>
<dbReference type="Gene3D" id="3.40.630.30">
    <property type="match status" value="1"/>
</dbReference>
<dbReference type="PROSITE" id="PS51186">
    <property type="entry name" value="GNAT"/>
    <property type="match status" value="1"/>
</dbReference>
<dbReference type="InterPro" id="IPR016181">
    <property type="entry name" value="Acyl_CoA_acyltransferase"/>
</dbReference>
<comment type="caution">
    <text evidence="2">The sequence shown here is derived from an EMBL/GenBank/DDBJ whole genome shotgun (WGS) entry which is preliminary data.</text>
</comment>
<protein>
    <submittedName>
        <fullName evidence="2">RimJ/RimL family protein N-acetyltransferase</fullName>
    </submittedName>
</protein>
<evidence type="ECO:0000313" key="3">
    <source>
        <dbReference type="Proteomes" id="UP001238088"/>
    </source>
</evidence>